<name>A0A7J7FAX8_DICBM</name>
<proteinExistence type="predicted"/>
<keyword evidence="2" id="KW-1185">Reference proteome</keyword>
<accession>A0A7J7FAX8</accession>
<sequence length="101" mass="11491">MTIPLRPQGPLGEEDPLSWMLFPPHPGTDLHTAPETRSFPLLNVGTLFLFPTFTPGCRGQRWTVQTCLTCHRSQRFLNNPEHLLWGDRPEAQLGSQAGERW</sequence>
<dbReference type="EMBL" id="JACDTQ010000823">
    <property type="protein sequence ID" value="KAF5925213.1"/>
    <property type="molecule type" value="Genomic_DNA"/>
</dbReference>
<protein>
    <submittedName>
        <fullName evidence="1">Uncharacterized protein</fullName>
    </submittedName>
</protein>
<evidence type="ECO:0000313" key="2">
    <source>
        <dbReference type="Proteomes" id="UP000551758"/>
    </source>
</evidence>
<comment type="caution">
    <text evidence="1">The sequence shown here is derived from an EMBL/GenBank/DDBJ whole genome shotgun (WGS) entry which is preliminary data.</text>
</comment>
<reference evidence="1 2" key="1">
    <citation type="journal article" date="2020" name="Mol. Biol. Evol.">
        <title>Interspecific Gene Flow and the Evolution of Specialization in Black and White Rhinoceros.</title>
        <authorList>
            <person name="Moodley Y."/>
            <person name="Westbury M.V."/>
            <person name="Russo I.M."/>
            <person name="Gopalakrishnan S."/>
            <person name="Rakotoarivelo A."/>
            <person name="Olsen R.A."/>
            <person name="Prost S."/>
            <person name="Tunstall T."/>
            <person name="Ryder O.A."/>
            <person name="Dalen L."/>
            <person name="Bruford M.W."/>
        </authorList>
    </citation>
    <scope>NUCLEOTIDE SEQUENCE [LARGE SCALE GENOMIC DNA]</scope>
    <source>
        <strain evidence="1">SBR-YM</strain>
        <tissue evidence="1">Skin</tissue>
    </source>
</reference>
<organism evidence="1 2">
    <name type="scientific">Diceros bicornis minor</name>
    <name type="common">South-central black rhinoceros</name>
    <dbReference type="NCBI Taxonomy" id="77932"/>
    <lineage>
        <taxon>Eukaryota</taxon>
        <taxon>Metazoa</taxon>
        <taxon>Chordata</taxon>
        <taxon>Craniata</taxon>
        <taxon>Vertebrata</taxon>
        <taxon>Euteleostomi</taxon>
        <taxon>Mammalia</taxon>
        <taxon>Eutheria</taxon>
        <taxon>Laurasiatheria</taxon>
        <taxon>Perissodactyla</taxon>
        <taxon>Rhinocerotidae</taxon>
        <taxon>Diceros</taxon>
    </lineage>
</organism>
<dbReference type="Proteomes" id="UP000551758">
    <property type="component" value="Unassembled WGS sequence"/>
</dbReference>
<gene>
    <name evidence="1" type="ORF">HPG69_008897</name>
</gene>
<dbReference type="AlphaFoldDB" id="A0A7J7FAX8"/>
<evidence type="ECO:0000313" key="1">
    <source>
        <dbReference type="EMBL" id="KAF5925213.1"/>
    </source>
</evidence>